<dbReference type="PANTHER" id="PTHR19136:SF81">
    <property type="entry name" value="MOLYBDENUM COFACTOR GUANYLYLTRANSFERASE"/>
    <property type="match status" value="1"/>
</dbReference>
<dbReference type="InterPro" id="IPR025877">
    <property type="entry name" value="MobA-like_NTP_Trfase"/>
</dbReference>
<keyword evidence="7" id="KW-0501">Molybdenum cofactor biosynthesis</keyword>
<evidence type="ECO:0000259" key="8">
    <source>
        <dbReference type="Pfam" id="PF12804"/>
    </source>
</evidence>
<name>A0A8T4GES7_9EURY</name>
<dbReference type="RefSeq" id="WP_209485022.1">
    <property type="nucleotide sequence ID" value="NZ_JAGGKQ010000010.1"/>
</dbReference>
<keyword evidence="10" id="KW-1185">Reference proteome</keyword>
<dbReference type="AlphaFoldDB" id="A0A8T4GES7"/>
<reference evidence="9" key="1">
    <citation type="submission" date="2021-03" db="EMBL/GenBank/DDBJ databases">
        <title>Genomic Encyclopedia of Type Strains, Phase IV (KMG-IV): sequencing the most valuable type-strain genomes for metagenomic binning, comparative biology and taxonomic classification.</title>
        <authorList>
            <person name="Goeker M."/>
        </authorList>
    </citation>
    <scope>NUCLEOTIDE SEQUENCE</scope>
    <source>
        <strain evidence="9">DSM 23564</strain>
    </source>
</reference>
<dbReference type="OrthoDB" id="28434at2157"/>
<keyword evidence="5" id="KW-0460">Magnesium</keyword>
<dbReference type="CDD" id="cd02503">
    <property type="entry name" value="MobA"/>
    <property type="match status" value="1"/>
</dbReference>
<keyword evidence="4" id="KW-0547">Nucleotide-binding</keyword>
<dbReference type="GO" id="GO:0061603">
    <property type="term" value="F:molybdenum cofactor guanylyltransferase activity"/>
    <property type="evidence" value="ECO:0007669"/>
    <property type="project" value="UniProtKB-EC"/>
</dbReference>
<keyword evidence="6" id="KW-0342">GTP-binding</keyword>
<dbReference type="Gene3D" id="3.90.550.10">
    <property type="entry name" value="Spore Coat Polysaccharide Biosynthesis Protein SpsA, Chain A"/>
    <property type="match status" value="1"/>
</dbReference>
<evidence type="ECO:0000256" key="6">
    <source>
        <dbReference type="ARBA" id="ARBA00023134"/>
    </source>
</evidence>
<keyword evidence="2 9" id="KW-0808">Transferase</keyword>
<evidence type="ECO:0000313" key="9">
    <source>
        <dbReference type="EMBL" id="MBP1922656.1"/>
    </source>
</evidence>
<keyword evidence="9" id="KW-0548">Nucleotidyltransferase</keyword>
<dbReference type="InterPro" id="IPR029044">
    <property type="entry name" value="Nucleotide-diphossugar_trans"/>
</dbReference>
<evidence type="ECO:0000256" key="2">
    <source>
        <dbReference type="ARBA" id="ARBA00022679"/>
    </source>
</evidence>
<dbReference type="PANTHER" id="PTHR19136">
    <property type="entry name" value="MOLYBDENUM COFACTOR GUANYLYLTRANSFERASE"/>
    <property type="match status" value="1"/>
</dbReference>
<proteinExistence type="predicted"/>
<dbReference type="InterPro" id="IPR013482">
    <property type="entry name" value="Molybde_CF_guanTrfase"/>
</dbReference>
<dbReference type="Pfam" id="PF12804">
    <property type="entry name" value="NTP_transf_3"/>
    <property type="match status" value="1"/>
</dbReference>
<dbReference type="EC" id="2.7.7.77" evidence="9"/>
<dbReference type="GO" id="GO:0005525">
    <property type="term" value="F:GTP binding"/>
    <property type="evidence" value="ECO:0007669"/>
    <property type="project" value="UniProtKB-KW"/>
</dbReference>
<dbReference type="GO" id="GO:0046872">
    <property type="term" value="F:metal ion binding"/>
    <property type="evidence" value="ECO:0007669"/>
    <property type="project" value="UniProtKB-KW"/>
</dbReference>
<evidence type="ECO:0000256" key="3">
    <source>
        <dbReference type="ARBA" id="ARBA00022723"/>
    </source>
</evidence>
<keyword evidence="1" id="KW-0963">Cytoplasm</keyword>
<organism evidence="9 10">
    <name type="scientific">Halorubrum alkaliphilum</name>
    <dbReference type="NCBI Taxonomy" id="261290"/>
    <lineage>
        <taxon>Archaea</taxon>
        <taxon>Methanobacteriati</taxon>
        <taxon>Methanobacteriota</taxon>
        <taxon>Stenosarchaea group</taxon>
        <taxon>Halobacteria</taxon>
        <taxon>Halobacteriales</taxon>
        <taxon>Haloferacaceae</taxon>
        <taxon>Halorubrum</taxon>
    </lineage>
</organism>
<dbReference type="SUPFAM" id="SSF53448">
    <property type="entry name" value="Nucleotide-diphospho-sugar transferases"/>
    <property type="match status" value="1"/>
</dbReference>
<dbReference type="EMBL" id="JAGGKQ010000010">
    <property type="protein sequence ID" value="MBP1922656.1"/>
    <property type="molecule type" value="Genomic_DNA"/>
</dbReference>
<evidence type="ECO:0000256" key="7">
    <source>
        <dbReference type="ARBA" id="ARBA00023150"/>
    </source>
</evidence>
<sequence>MPTGAIVAGGRSTRFGDVDKSVAELGGVPMIRRVANRLAGVDDPVPPGADRASGCDPVVDDLVVNCRPDQRDAITAAMEGVPLPIRWALDDDSDRGPVAGIRNACRAAPDEYVLVVACDMPFVDPWFAASLFDDARGQGVDGSDGASGTGVHDDARRSYDAAVPRLSDRWLQTTQAVYHADAMATACDRTLARGERKVLDTVEGLDAVVVDDATIRSRTTERTFTNVNTQAELDDAEAFLAPHV</sequence>
<keyword evidence="3" id="KW-0479">Metal-binding</keyword>
<gene>
    <name evidence="9" type="ORF">J2751_001669</name>
</gene>
<dbReference type="Proteomes" id="UP000823588">
    <property type="component" value="Unassembled WGS sequence"/>
</dbReference>
<evidence type="ECO:0000256" key="1">
    <source>
        <dbReference type="ARBA" id="ARBA00022490"/>
    </source>
</evidence>
<comment type="caution">
    <text evidence="9">The sequence shown here is derived from an EMBL/GenBank/DDBJ whole genome shotgun (WGS) entry which is preliminary data.</text>
</comment>
<dbReference type="GO" id="GO:0006777">
    <property type="term" value="P:Mo-molybdopterin cofactor biosynthetic process"/>
    <property type="evidence" value="ECO:0007669"/>
    <property type="project" value="UniProtKB-KW"/>
</dbReference>
<accession>A0A8T4GES7</accession>
<protein>
    <submittedName>
        <fullName evidence="9">Molybdopterin-guanine dinucleotide biosynthesis protein A</fullName>
        <ecNumber evidence="9">2.7.7.77</ecNumber>
    </submittedName>
</protein>
<evidence type="ECO:0000256" key="4">
    <source>
        <dbReference type="ARBA" id="ARBA00022741"/>
    </source>
</evidence>
<evidence type="ECO:0000313" key="10">
    <source>
        <dbReference type="Proteomes" id="UP000823588"/>
    </source>
</evidence>
<evidence type="ECO:0000256" key="5">
    <source>
        <dbReference type="ARBA" id="ARBA00022842"/>
    </source>
</evidence>
<feature type="domain" description="MobA-like NTP transferase" evidence="8">
    <location>
        <begin position="4"/>
        <end position="200"/>
    </location>
</feature>